<dbReference type="OrthoDB" id="9799970at2"/>
<dbReference type="InterPro" id="IPR039561">
    <property type="entry name" value="Peptidase_M15C"/>
</dbReference>
<dbReference type="PANTHER" id="PTHR34385">
    <property type="entry name" value="D-ALANYL-D-ALANINE CARBOXYPEPTIDASE"/>
    <property type="match status" value="1"/>
</dbReference>
<gene>
    <name evidence="4" type="ORF">AS033_04700</name>
</gene>
<dbReference type="PANTHER" id="PTHR34385:SF1">
    <property type="entry name" value="PEPTIDOGLYCAN L-ALANYL-D-GLUTAMATE ENDOPEPTIDASE CWLK"/>
    <property type="match status" value="1"/>
</dbReference>
<evidence type="ECO:0000313" key="4">
    <source>
        <dbReference type="EMBL" id="KSU50685.1"/>
    </source>
</evidence>
<accession>A0A0V8GKF2</accession>
<feature type="region of interest" description="Disordered" evidence="1">
    <location>
        <begin position="199"/>
        <end position="220"/>
    </location>
</feature>
<dbReference type="Proteomes" id="UP000053797">
    <property type="component" value="Unassembled WGS sequence"/>
</dbReference>
<proteinExistence type="predicted"/>
<evidence type="ECO:0000259" key="3">
    <source>
        <dbReference type="Pfam" id="PF13539"/>
    </source>
</evidence>
<keyword evidence="2" id="KW-0472">Membrane</keyword>
<dbReference type="RefSeq" id="WP_058264820.1">
    <property type="nucleotide sequence ID" value="NZ_FMYN01000001.1"/>
</dbReference>
<feature type="domain" description="Peptidase M15C" evidence="3">
    <location>
        <begin position="119"/>
        <end position="187"/>
    </location>
</feature>
<keyword evidence="2" id="KW-0812">Transmembrane</keyword>
<dbReference type="AlphaFoldDB" id="A0A0V8GKF2"/>
<dbReference type="CDD" id="cd14845">
    <property type="entry name" value="L-Ala-D-Glu_peptidase_like"/>
    <property type="match status" value="1"/>
</dbReference>
<feature type="transmembrane region" description="Helical" evidence="2">
    <location>
        <begin position="6"/>
        <end position="25"/>
    </location>
</feature>
<dbReference type="EMBL" id="LNQL01000001">
    <property type="protein sequence ID" value="KSU50685.1"/>
    <property type="molecule type" value="Genomic_DNA"/>
</dbReference>
<dbReference type="Pfam" id="PF13539">
    <property type="entry name" value="Peptidase_M15_4"/>
    <property type="match status" value="1"/>
</dbReference>
<evidence type="ECO:0000256" key="2">
    <source>
        <dbReference type="SAM" id="Phobius"/>
    </source>
</evidence>
<reference evidence="4 5" key="1">
    <citation type="journal article" date="2015" name="Int. J. Syst. Evol. Microbiol.">
        <title>Exiguobacterium enclense sp. nov., isolated from sediment.</title>
        <authorList>
            <person name="Dastager S.G."/>
            <person name="Mawlankar R."/>
            <person name="Sonalkar V.V."/>
            <person name="Thorat M.N."/>
            <person name="Mual P."/>
            <person name="Verma A."/>
            <person name="Krishnamurthi S."/>
            <person name="Tang S.K."/>
            <person name="Li W.J."/>
        </authorList>
    </citation>
    <scope>NUCLEOTIDE SEQUENCE [LARGE SCALE GENOMIC DNA]</scope>
    <source>
        <strain evidence="4 5">NIO-1109</strain>
    </source>
</reference>
<evidence type="ECO:0000313" key="5">
    <source>
        <dbReference type="Proteomes" id="UP000053797"/>
    </source>
</evidence>
<name>A0A0V8GKF2_9BACL</name>
<protein>
    <submittedName>
        <fullName evidence="4">Peptidase M15</fullName>
    </submittedName>
</protein>
<comment type="caution">
    <text evidence="4">The sequence shown here is derived from an EMBL/GenBank/DDBJ whole genome shotgun (WGS) entry which is preliminary data.</text>
</comment>
<feature type="compositionally biased region" description="Basic and acidic residues" evidence="1">
    <location>
        <begin position="199"/>
        <end position="212"/>
    </location>
</feature>
<dbReference type="InterPro" id="IPR052179">
    <property type="entry name" value="DD-CPase-like"/>
</dbReference>
<dbReference type="GO" id="GO:0008233">
    <property type="term" value="F:peptidase activity"/>
    <property type="evidence" value="ECO:0007669"/>
    <property type="project" value="InterPro"/>
</dbReference>
<organism evidence="4 5">
    <name type="scientific">Exiguobacterium indicum</name>
    <dbReference type="NCBI Taxonomy" id="296995"/>
    <lineage>
        <taxon>Bacteria</taxon>
        <taxon>Bacillati</taxon>
        <taxon>Bacillota</taxon>
        <taxon>Bacilli</taxon>
        <taxon>Bacillales</taxon>
        <taxon>Bacillales Family XII. Incertae Sedis</taxon>
        <taxon>Exiguobacterium</taxon>
    </lineage>
</organism>
<evidence type="ECO:0000256" key="1">
    <source>
        <dbReference type="SAM" id="MobiDB-lite"/>
    </source>
</evidence>
<dbReference type="SUPFAM" id="SSF55166">
    <property type="entry name" value="Hedgehog/DD-peptidase"/>
    <property type="match status" value="1"/>
</dbReference>
<sequence>MKRGTIFGWIVFLLTMFAIGLFLAASMNRMPTILMDQPELGIDSCPRDVAGENRLINASETNLKRLHPAVEAGAKDLIRVAHSCYNIDIKITQGYRSIQQQNALYEQGRSEAGEVVTNARGGESMHNYGLAVDFVQLVNGEISYDLEYDGNRSGKSDWREVADIGKALGFEWGGDWKRFVDYPHFEMTFGYSLDELKAGERPSRSEKAKRTEEVEDLLNT</sequence>
<dbReference type="Gene3D" id="3.30.1380.10">
    <property type="match status" value="1"/>
</dbReference>
<keyword evidence="2" id="KW-1133">Transmembrane helix</keyword>
<dbReference type="InterPro" id="IPR009045">
    <property type="entry name" value="Zn_M74/Hedgehog-like"/>
</dbReference>